<dbReference type="Gene3D" id="2.30.330.10">
    <property type="entry name" value="SpoA-like"/>
    <property type="match status" value="1"/>
</dbReference>
<dbReference type="AlphaFoldDB" id="A0A062V6F8"/>
<name>A0A062V6F8_9PROT</name>
<dbReference type="EMBL" id="ARYM01000017">
    <property type="protein sequence ID" value="KCZ97648.1"/>
    <property type="molecule type" value="Genomic_DNA"/>
</dbReference>
<gene>
    <name evidence="2" type="ORF">HPO_14182</name>
</gene>
<protein>
    <submittedName>
        <fullName evidence="2">SPOA family protein</fullName>
    </submittedName>
</protein>
<sequence length="296" mass="32183">MSSVLRKKMGAGSGLPPTILRYHDFWSAIHQSVSGWAAQALDGSVPPAPEIRRVYSGASAIEALDQRTTFFFNSKLSPGLCAIATDGAGAARVVARRLSQDFESAKEASALFLKLMFEAPAVALWRAAAASLEGHQAETVTSPLSEPAQAAGNFEADSRYLIIGYTVMPEAVQSQIWLVFDLDYLMGCAHEAERRAAEHRRPPASRLLRESVMSSSIKVEAVLDKISMTIGECSRLKVGDLIPLPDTDPGSIRLNAETVNGQIEIGQCEMGVWKRQRALKLKQPVLEPFTQEVAKM</sequence>
<dbReference type="eggNOG" id="COG1868">
    <property type="taxonomic scope" value="Bacteria"/>
</dbReference>
<dbReference type="SUPFAM" id="SSF101801">
    <property type="entry name" value="Surface presentation of antigens (SPOA)"/>
    <property type="match status" value="1"/>
</dbReference>
<comment type="caution">
    <text evidence="2">The sequence shown here is derived from an EMBL/GenBank/DDBJ whole genome shotgun (WGS) entry which is preliminary data.</text>
</comment>
<organism evidence="2 3">
    <name type="scientific">Hyphomonas polymorpha PS728</name>
    <dbReference type="NCBI Taxonomy" id="1280954"/>
    <lineage>
        <taxon>Bacteria</taxon>
        <taxon>Pseudomonadati</taxon>
        <taxon>Pseudomonadota</taxon>
        <taxon>Alphaproteobacteria</taxon>
        <taxon>Hyphomonadales</taxon>
        <taxon>Hyphomonadaceae</taxon>
        <taxon>Hyphomonas</taxon>
    </lineage>
</organism>
<dbReference type="STRING" id="1280954.HPO_14182"/>
<evidence type="ECO:0000313" key="2">
    <source>
        <dbReference type="EMBL" id="KCZ97648.1"/>
    </source>
</evidence>
<dbReference type="Proteomes" id="UP000027100">
    <property type="component" value="Unassembled WGS sequence"/>
</dbReference>
<dbReference type="Pfam" id="PF01052">
    <property type="entry name" value="FliMN_C"/>
    <property type="match status" value="1"/>
</dbReference>
<accession>A0A062V6F8</accession>
<keyword evidence="3" id="KW-1185">Reference proteome</keyword>
<evidence type="ECO:0000259" key="1">
    <source>
        <dbReference type="Pfam" id="PF01052"/>
    </source>
</evidence>
<proteinExistence type="predicted"/>
<dbReference type="InterPro" id="IPR001543">
    <property type="entry name" value="FliN-like_C"/>
</dbReference>
<reference evidence="2 3" key="1">
    <citation type="journal article" date="2014" name="Antonie Van Leeuwenhoek">
        <title>Hyphomonas beringensis sp. nov. and Hyphomonas chukchiensis sp. nov., isolated from surface seawater of the Bering Sea and Chukchi Sea.</title>
        <authorList>
            <person name="Li C."/>
            <person name="Lai Q."/>
            <person name="Li G."/>
            <person name="Dong C."/>
            <person name="Wang J."/>
            <person name="Liao Y."/>
            <person name="Shao Z."/>
        </authorList>
    </citation>
    <scope>NUCLEOTIDE SEQUENCE [LARGE SCALE GENOMIC DNA]</scope>
    <source>
        <strain evidence="2 3">PS728</strain>
    </source>
</reference>
<feature type="domain" description="Flagellar motor switch protein FliN-like C-terminal" evidence="1">
    <location>
        <begin position="211"/>
        <end position="284"/>
    </location>
</feature>
<evidence type="ECO:0000313" key="3">
    <source>
        <dbReference type="Proteomes" id="UP000027100"/>
    </source>
</evidence>
<dbReference type="PATRIC" id="fig|1280954.3.peg.2873"/>
<dbReference type="InterPro" id="IPR036429">
    <property type="entry name" value="SpoA-like_sf"/>
</dbReference>